<dbReference type="EMBL" id="LXPS01000039">
    <property type="protein sequence ID" value="OAE37660.1"/>
    <property type="molecule type" value="Genomic_DNA"/>
</dbReference>
<protein>
    <submittedName>
        <fullName evidence="1">Uncharacterized protein</fullName>
    </submittedName>
</protein>
<name>A0A176WXY5_AGRTU</name>
<reference evidence="1 2" key="1">
    <citation type="submission" date="2016-05" db="EMBL/GenBank/DDBJ databases">
        <authorList>
            <person name="Lavstsen T."/>
            <person name="Jespersen J.S."/>
        </authorList>
    </citation>
    <scope>NUCLEOTIDE SEQUENCE [LARGE SCALE GENOMIC DNA]</scope>
    <source>
        <strain evidence="1 2">KCJ1736</strain>
    </source>
</reference>
<evidence type="ECO:0000313" key="2">
    <source>
        <dbReference type="Proteomes" id="UP000077098"/>
    </source>
</evidence>
<proteinExistence type="predicted"/>
<organism evidence="1 2">
    <name type="scientific">Agrobacterium tumefaciens</name>
    <dbReference type="NCBI Taxonomy" id="358"/>
    <lineage>
        <taxon>Bacteria</taxon>
        <taxon>Pseudomonadati</taxon>
        <taxon>Pseudomonadota</taxon>
        <taxon>Alphaproteobacteria</taxon>
        <taxon>Hyphomicrobiales</taxon>
        <taxon>Rhizobiaceae</taxon>
        <taxon>Rhizobium/Agrobacterium group</taxon>
        <taxon>Agrobacterium</taxon>
        <taxon>Agrobacterium tumefaciens complex</taxon>
    </lineage>
</organism>
<dbReference type="AlphaFoldDB" id="A0A176WXY5"/>
<comment type="caution">
    <text evidence="1">The sequence shown here is derived from an EMBL/GenBank/DDBJ whole genome shotgun (WGS) entry which is preliminary data.</text>
</comment>
<evidence type="ECO:0000313" key="1">
    <source>
        <dbReference type="EMBL" id="OAE37660.1"/>
    </source>
</evidence>
<sequence>MDCNRATRKELAALPVRDWQTTSEYTDILIMNTGRMHASGWALMAIIGCDQGVPKEIAAYCDDICWKIDPSKPIGSSDLRTDMTRAGIVRMHGYASYRVGHSLSSTDVTIFNRK</sequence>
<gene>
    <name evidence="1" type="ORF">A7J57_08765</name>
</gene>
<dbReference type="Proteomes" id="UP000077098">
    <property type="component" value="Unassembled WGS sequence"/>
</dbReference>
<accession>A0A176WXY5</accession>